<dbReference type="PANTHER" id="PTHR43584">
    <property type="entry name" value="NUCLEOTIDYL TRANSFERASE"/>
    <property type="match status" value="1"/>
</dbReference>
<organism evidence="4 5">
    <name type="scientific">Spartinivicinus poritis</name>
    <dbReference type="NCBI Taxonomy" id="2994640"/>
    <lineage>
        <taxon>Bacteria</taxon>
        <taxon>Pseudomonadati</taxon>
        <taxon>Pseudomonadota</taxon>
        <taxon>Gammaproteobacteria</taxon>
        <taxon>Oceanospirillales</taxon>
        <taxon>Zooshikellaceae</taxon>
        <taxon>Spartinivicinus</taxon>
    </lineage>
</organism>
<dbReference type="Gene3D" id="3.90.550.10">
    <property type="entry name" value="Spore Coat Polysaccharide Biosynthesis Protein SpsA, Chain A"/>
    <property type="match status" value="1"/>
</dbReference>
<accession>A0ABT5U803</accession>
<dbReference type="GO" id="GO:0016740">
    <property type="term" value="F:transferase activity"/>
    <property type="evidence" value="ECO:0007669"/>
    <property type="project" value="UniProtKB-KW"/>
</dbReference>
<comment type="caution">
    <text evidence="4">The sequence shown here is derived from an EMBL/GenBank/DDBJ whole genome shotgun (WGS) entry which is preliminary data.</text>
</comment>
<dbReference type="PANTHER" id="PTHR43584:SF8">
    <property type="entry name" value="N-ACETYLMURAMATE ALPHA-1-PHOSPHATE URIDYLYLTRANSFERASE"/>
    <property type="match status" value="1"/>
</dbReference>
<evidence type="ECO:0000313" key="5">
    <source>
        <dbReference type="Proteomes" id="UP001528823"/>
    </source>
</evidence>
<name>A0ABT5U803_9GAMM</name>
<protein>
    <submittedName>
        <fullName evidence="4">NTP transferase domain-containing protein</fullName>
    </submittedName>
</protein>
<keyword evidence="2" id="KW-0548">Nucleotidyltransferase</keyword>
<evidence type="ECO:0000259" key="3">
    <source>
        <dbReference type="Pfam" id="PF00483"/>
    </source>
</evidence>
<feature type="domain" description="Nucleotidyl transferase" evidence="3">
    <location>
        <begin position="4"/>
        <end position="56"/>
    </location>
</feature>
<gene>
    <name evidence="4" type="ORF">ORQ98_10760</name>
</gene>
<sequence length="246" mass="27150">MQLVCLMAGSSSRLLPLTETRHKACLNLGDRTMLAHQLDIFTQSGISKTTFVLGHGAVELASALFDGLKHSLFTLIHNPHFSTCNLDWSAWLGLSSVSGPVVYYEGDLLVPPSLLKELHTHPADICIALDSACDHDSRDTLVLGSENKVERLLFVEHGIANSSPEDQALGEFICSVKFSDQARRFVVDALASQPFKGPMQLYRIFEKAFSCFSTAFVDARGRPWYEVDNHQDLDRASILAKEILAS</sequence>
<dbReference type="EMBL" id="JAPMOU010000011">
    <property type="protein sequence ID" value="MDE1462452.1"/>
    <property type="molecule type" value="Genomic_DNA"/>
</dbReference>
<evidence type="ECO:0000256" key="2">
    <source>
        <dbReference type="ARBA" id="ARBA00022695"/>
    </source>
</evidence>
<proteinExistence type="predicted"/>
<evidence type="ECO:0000256" key="1">
    <source>
        <dbReference type="ARBA" id="ARBA00022679"/>
    </source>
</evidence>
<dbReference type="Pfam" id="PF00483">
    <property type="entry name" value="NTP_transferase"/>
    <property type="match status" value="1"/>
</dbReference>
<dbReference type="InterPro" id="IPR050065">
    <property type="entry name" value="GlmU-like"/>
</dbReference>
<dbReference type="Proteomes" id="UP001528823">
    <property type="component" value="Unassembled WGS sequence"/>
</dbReference>
<reference evidence="4 5" key="1">
    <citation type="submission" date="2022-11" db="EMBL/GenBank/DDBJ databases">
        <title>Spartinivicinus poritis sp. nov., isolated from scleractinian coral Porites lutea.</title>
        <authorList>
            <person name="Zhang G."/>
            <person name="Cai L."/>
            <person name="Wei Q."/>
        </authorList>
    </citation>
    <scope>NUCLEOTIDE SEQUENCE [LARGE SCALE GENOMIC DNA]</scope>
    <source>
        <strain evidence="4 5">A2-2</strain>
    </source>
</reference>
<dbReference type="InterPro" id="IPR005835">
    <property type="entry name" value="NTP_transferase_dom"/>
</dbReference>
<dbReference type="SUPFAM" id="SSF53448">
    <property type="entry name" value="Nucleotide-diphospho-sugar transferases"/>
    <property type="match status" value="1"/>
</dbReference>
<dbReference type="RefSeq" id="WP_274688807.1">
    <property type="nucleotide sequence ID" value="NZ_JAPMOU010000011.1"/>
</dbReference>
<evidence type="ECO:0000313" key="4">
    <source>
        <dbReference type="EMBL" id="MDE1462452.1"/>
    </source>
</evidence>
<keyword evidence="1 4" id="KW-0808">Transferase</keyword>
<dbReference type="InterPro" id="IPR029044">
    <property type="entry name" value="Nucleotide-diphossugar_trans"/>
</dbReference>
<keyword evidence="5" id="KW-1185">Reference proteome</keyword>